<dbReference type="InterPro" id="IPR017790">
    <property type="entry name" value="Penicillin-binding_protein_2"/>
</dbReference>
<feature type="domain" description="Penicillin-binding protein dimerisation" evidence="15">
    <location>
        <begin position="63"/>
        <end position="236"/>
    </location>
</feature>
<dbReference type="Pfam" id="PF00905">
    <property type="entry name" value="Transpeptidase"/>
    <property type="match status" value="1"/>
</dbReference>
<dbReference type="GO" id="GO:0071555">
    <property type="term" value="P:cell wall organization"/>
    <property type="evidence" value="ECO:0007669"/>
    <property type="project" value="UniProtKB-KW"/>
</dbReference>
<keyword evidence="17" id="KW-1185">Reference proteome</keyword>
<reference evidence="16 17" key="1">
    <citation type="journal article" date="2014" name="ISME J.">
        <title>Adaptation of an abundant Roseobacter RCA organism to pelagic systems revealed by genomic and transcriptomic analyses.</title>
        <authorList>
            <person name="Voget S."/>
            <person name="Wemheuer B."/>
            <person name="Brinkhoff T."/>
            <person name="Vollmers J."/>
            <person name="Dietrich S."/>
            <person name="Giebel H.A."/>
            <person name="Beardsley C."/>
            <person name="Sardemann C."/>
            <person name="Bakenhus I."/>
            <person name="Billerbeck S."/>
            <person name="Daniel R."/>
            <person name="Simon M."/>
        </authorList>
    </citation>
    <scope>NUCLEOTIDE SEQUENCE [LARGE SCALE GENOMIC DNA]</scope>
    <source>
        <strain evidence="16 17">RCA23</strain>
    </source>
</reference>
<evidence type="ECO:0000256" key="2">
    <source>
        <dbReference type="ARBA" id="ARBA00004236"/>
    </source>
</evidence>
<gene>
    <name evidence="16" type="primary">mrdA</name>
    <name evidence="16" type="ORF">RCA23_c25180</name>
</gene>
<dbReference type="PANTHER" id="PTHR30627:SF2">
    <property type="entry name" value="PEPTIDOGLYCAN D,D-TRANSPEPTIDASE MRDA"/>
    <property type="match status" value="1"/>
</dbReference>
<keyword evidence="11" id="KW-1133">Transmembrane helix</keyword>
<evidence type="ECO:0000313" key="17">
    <source>
        <dbReference type="Proteomes" id="UP000028680"/>
    </source>
</evidence>
<dbReference type="PANTHER" id="PTHR30627">
    <property type="entry name" value="PEPTIDOGLYCAN D,D-TRANSPEPTIDASE"/>
    <property type="match status" value="1"/>
</dbReference>
<evidence type="ECO:0000256" key="9">
    <source>
        <dbReference type="ARBA" id="ARBA00022960"/>
    </source>
</evidence>
<keyword evidence="8" id="KW-0378">Hydrolase</keyword>
<evidence type="ECO:0000256" key="3">
    <source>
        <dbReference type="ARBA" id="ARBA00022475"/>
    </source>
</evidence>
<evidence type="ECO:0000259" key="14">
    <source>
        <dbReference type="Pfam" id="PF00905"/>
    </source>
</evidence>
<dbReference type="EMBL" id="CP003984">
    <property type="protein sequence ID" value="AII88037.1"/>
    <property type="molecule type" value="Genomic_DNA"/>
</dbReference>
<keyword evidence="9" id="KW-0133">Cell shape</keyword>
<comment type="subcellular location">
    <subcellularLocation>
        <location evidence="2">Cell membrane</location>
    </subcellularLocation>
    <subcellularLocation>
        <location evidence="1">Membrane</location>
        <topology evidence="1">Single-pass membrane protein</topology>
    </subcellularLocation>
</comment>
<dbReference type="Gene3D" id="3.90.1310.10">
    <property type="entry name" value="Penicillin-binding protein 2a (Domain 2)"/>
    <property type="match status" value="1"/>
</dbReference>
<protein>
    <submittedName>
        <fullName evidence="16">Penicillin-binding protein 2</fullName>
    </submittedName>
</protein>
<keyword evidence="4" id="KW-0997">Cell inner membrane</keyword>
<evidence type="ECO:0000256" key="6">
    <source>
        <dbReference type="ARBA" id="ARBA00022670"/>
    </source>
</evidence>
<dbReference type="Pfam" id="PF03717">
    <property type="entry name" value="PBP_dimer"/>
    <property type="match status" value="1"/>
</dbReference>
<keyword evidence="10" id="KW-0573">Peptidoglycan synthesis</keyword>
<keyword evidence="6" id="KW-0645">Protease</keyword>
<dbReference type="GO" id="GO:0008658">
    <property type="term" value="F:penicillin binding"/>
    <property type="evidence" value="ECO:0007669"/>
    <property type="project" value="InterPro"/>
</dbReference>
<dbReference type="Proteomes" id="UP000028680">
    <property type="component" value="Chromosome"/>
</dbReference>
<keyword evidence="3" id="KW-1003">Cell membrane</keyword>
<dbReference type="InterPro" id="IPR005311">
    <property type="entry name" value="PBP_dimer"/>
</dbReference>
<dbReference type="GO" id="GO:0071972">
    <property type="term" value="F:peptidoglycan L,D-transpeptidase activity"/>
    <property type="evidence" value="ECO:0007669"/>
    <property type="project" value="TreeGrafter"/>
</dbReference>
<organism evidence="16 17">
    <name type="scientific">Planktomarina temperata RCA23</name>
    <dbReference type="NCBI Taxonomy" id="666509"/>
    <lineage>
        <taxon>Bacteria</taxon>
        <taxon>Pseudomonadati</taxon>
        <taxon>Pseudomonadota</taxon>
        <taxon>Alphaproteobacteria</taxon>
        <taxon>Rhodobacterales</taxon>
        <taxon>Paracoccaceae</taxon>
        <taxon>Planktomarina</taxon>
    </lineage>
</organism>
<dbReference type="GO" id="GO:0008360">
    <property type="term" value="P:regulation of cell shape"/>
    <property type="evidence" value="ECO:0007669"/>
    <property type="project" value="UniProtKB-KW"/>
</dbReference>
<dbReference type="SUPFAM" id="SSF56601">
    <property type="entry name" value="beta-lactamase/transpeptidase-like"/>
    <property type="match status" value="1"/>
</dbReference>
<name>A0AAN0RKW9_9RHOB</name>
<dbReference type="GeneID" id="93367680"/>
<keyword evidence="12" id="KW-0472">Membrane</keyword>
<dbReference type="Gene3D" id="3.30.1390.30">
    <property type="entry name" value="Penicillin-binding protein 2a, domain 3"/>
    <property type="match status" value="1"/>
</dbReference>
<evidence type="ECO:0000256" key="1">
    <source>
        <dbReference type="ARBA" id="ARBA00004167"/>
    </source>
</evidence>
<dbReference type="AlphaFoldDB" id="A0AAN0RKW9"/>
<evidence type="ECO:0000256" key="5">
    <source>
        <dbReference type="ARBA" id="ARBA00022645"/>
    </source>
</evidence>
<evidence type="ECO:0000256" key="7">
    <source>
        <dbReference type="ARBA" id="ARBA00022692"/>
    </source>
</evidence>
<keyword evidence="5" id="KW-0121">Carboxypeptidase</keyword>
<evidence type="ECO:0000256" key="10">
    <source>
        <dbReference type="ARBA" id="ARBA00022984"/>
    </source>
</evidence>
<evidence type="ECO:0000256" key="11">
    <source>
        <dbReference type="ARBA" id="ARBA00022989"/>
    </source>
</evidence>
<dbReference type="RefSeq" id="WP_052377182.1">
    <property type="nucleotide sequence ID" value="NZ_CP003984.1"/>
</dbReference>
<dbReference type="InterPro" id="IPR012338">
    <property type="entry name" value="Beta-lactam/transpept-like"/>
</dbReference>
<evidence type="ECO:0000313" key="16">
    <source>
        <dbReference type="EMBL" id="AII88037.1"/>
    </source>
</evidence>
<evidence type="ECO:0000259" key="15">
    <source>
        <dbReference type="Pfam" id="PF03717"/>
    </source>
</evidence>
<sequence>MKYNPNDIINAAQKLSRRALLVGALQLGVVTALGARMRFLQVKEAEKFRLLAEENRINMRLLPPARGIMFDRDGRPVAANVPNYRILLVREETEDVEQVLTQLQKLIAINPNDLEKARRELSRRSAFVPVTVTENLSWSDFARVAANAPALPGLLTDVGLSRIYPQKENLAHVVGYVGPVSEHYLSRTKDPDPLLQIPRFQVGKTGVEAQMEHGLRGSAGHQRIEVNAVGRVMRELERTEGQPGATVKLTIDSKIQNFALARMDGLSASAVVIDCATGDLLAVASSPSFDPNLFVRGISSKNYDALRDDIFGPLRAKAVQGTYAPASTFKMITALAALEDGVLSPDDTVFCPGHFEISNNRFHCWKRQGHGALNVEDSIAQSCDVFFYSISQKVGIDKISAMARRFGLGEYHDLPLSAISRGVAPTRAWKQKSFDKAWLIGDTVNASIGQGYVLASPLQLAIMAARLGTGRAVQPRLLQSIDDTAMPLGTGAPLDVDPAHLKVVQRAMFAVTNTKKGTAYSKRIVSPDLQMAGKTGTAQVRRITAEERLTGVISNEDLPWEKRDHALFVNYAPHDNPKVAVAVVVEHGGGGSSTAAPIARDITLFALTGQMPELSHYPSGVKAQIKEEQEELAPKLFDWSTLERKGQVQT</sequence>
<feature type="domain" description="Penicillin-binding protein transpeptidase" evidence="14">
    <location>
        <begin position="269"/>
        <end position="602"/>
    </location>
</feature>
<evidence type="ECO:0000256" key="8">
    <source>
        <dbReference type="ARBA" id="ARBA00022801"/>
    </source>
</evidence>
<proteinExistence type="predicted"/>
<dbReference type="SUPFAM" id="SSF56519">
    <property type="entry name" value="Penicillin binding protein dimerisation domain"/>
    <property type="match status" value="1"/>
</dbReference>
<dbReference type="GO" id="GO:0009002">
    <property type="term" value="F:serine-type D-Ala-D-Ala carboxypeptidase activity"/>
    <property type="evidence" value="ECO:0007669"/>
    <property type="project" value="InterPro"/>
</dbReference>
<evidence type="ECO:0000256" key="13">
    <source>
        <dbReference type="ARBA" id="ARBA00023316"/>
    </source>
</evidence>
<accession>A0AAN0RKW9</accession>
<dbReference type="GO" id="GO:0006508">
    <property type="term" value="P:proteolysis"/>
    <property type="evidence" value="ECO:0007669"/>
    <property type="project" value="UniProtKB-KW"/>
</dbReference>
<evidence type="ECO:0000256" key="4">
    <source>
        <dbReference type="ARBA" id="ARBA00022519"/>
    </source>
</evidence>
<dbReference type="InterPro" id="IPR001460">
    <property type="entry name" value="PCN-bd_Tpept"/>
</dbReference>
<dbReference type="InterPro" id="IPR050515">
    <property type="entry name" value="Beta-lactam/transpept"/>
</dbReference>
<dbReference type="Gene3D" id="3.40.710.10">
    <property type="entry name" value="DD-peptidase/beta-lactamase superfamily"/>
    <property type="match status" value="1"/>
</dbReference>
<dbReference type="NCBIfam" id="TIGR03423">
    <property type="entry name" value="pbp2_mrdA"/>
    <property type="match status" value="1"/>
</dbReference>
<dbReference type="GO" id="GO:0009252">
    <property type="term" value="P:peptidoglycan biosynthetic process"/>
    <property type="evidence" value="ECO:0007669"/>
    <property type="project" value="UniProtKB-KW"/>
</dbReference>
<dbReference type="InterPro" id="IPR036138">
    <property type="entry name" value="PBP_dimer_sf"/>
</dbReference>
<keyword evidence="7" id="KW-0812">Transmembrane</keyword>
<dbReference type="KEGG" id="ptp:RCA23_c25180"/>
<evidence type="ECO:0000256" key="12">
    <source>
        <dbReference type="ARBA" id="ARBA00023136"/>
    </source>
</evidence>
<keyword evidence="13" id="KW-0961">Cell wall biogenesis/degradation</keyword>
<dbReference type="GO" id="GO:0005886">
    <property type="term" value="C:plasma membrane"/>
    <property type="evidence" value="ECO:0007669"/>
    <property type="project" value="UniProtKB-SubCell"/>
</dbReference>